<dbReference type="Proteomes" id="UP000198251">
    <property type="component" value="Chromosome I"/>
</dbReference>
<proteinExistence type="predicted"/>
<keyword evidence="10" id="KW-1185">Reference proteome</keyword>
<dbReference type="InterPro" id="IPR018076">
    <property type="entry name" value="T2SS_GspF_dom"/>
</dbReference>
<keyword evidence="2" id="KW-1003">Cell membrane</keyword>
<name>A0A1C5GGD2_MICEH</name>
<gene>
    <name evidence="9" type="ORF">GA0070610_5210</name>
</gene>
<evidence type="ECO:0000256" key="4">
    <source>
        <dbReference type="ARBA" id="ARBA00022989"/>
    </source>
</evidence>
<evidence type="ECO:0000256" key="3">
    <source>
        <dbReference type="ARBA" id="ARBA00022692"/>
    </source>
</evidence>
<protein>
    <submittedName>
        <fullName evidence="9">Flp pilus assembly protein TadB</fullName>
    </submittedName>
</protein>
<feature type="domain" description="Type II secretion system protein GspF" evidence="8">
    <location>
        <begin position="128"/>
        <end position="248"/>
    </location>
</feature>
<dbReference type="PANTHER" id="PTHR35007:SF3">
    <property type="entry name" value="POSSIBLE CONSERVED ALANINE RICH MEMBRANE PROTEIN"/>
    <property type="match status" value="1"/>
</dbReference>
<evidence type="ECO:0000256" key="7">
    <source>
        <dbReference type="SAM" id="Phobius"/>
    </source>
</evidence>
<dbReference type="PANTHER" id="PTHR35007">
    <property type="entry name" value="INTEGRAL MEMBRANE PROTEIN-RELATED"/>
    <property type="match status" value="1"/>
</dbReference>
<accession>A0A1C5GGD2</accession>
<evidence type="ECO:0000256" key="6">
    <source>
        <dbReference type="SAM" id="MobiDB-lite"/>
    </source>
</evidence>
<organism evidence="9 10">
    <name type="scientific">Micromonospora echinofusca</name>
    <dbReference type="NCBI Taxonomy" id="47858"/>
    <lineage>
        <taxon>Bacteria</taxon>
        <taxon>Bacillati</taxon>
        <taxon>Actinomycetota</taxon>
        <taxon>Actinomycetes</taxon>
        <taxon>Micromonosporales</taxon>
        <taxon>Micromonosporaceae</taxon>
        <taxon>Micromonospora</taxon>
    </lineage>
</organism>
<dbReference type="InterPro" id="IPR042094">
    <property type="entry name" value="T2SS_GspF_sf"/>
</dbReference>
<dbReference type="AlphaFoldDB" id="A0A1C5GGD2"/>
<dbReference type="RefSeq" id="WP_089002401.1">
    <property type="nucleotide sequence ID" value="NZ_JBFAAC010000007.1"/>
</dbReference>
<reference evidence="9 10" key="1">
    <citation type="submission" date="2016-06" db="EMBL/GenBank/DDBJ databases">
        <authorList>
            <person name="Kjaerup R.B."/>
            <person name="Dalgaard T.S."/>
            <person name="Juul-Madsen H.R."/>
        </authorList>
    </citation>
    <scope>NUCLEOTIDE SEQUENCE [LARGE SCALE GENOMIC DNA]</scope>
    <source>
        <strain evidence="9 10">DSM 43913</strain>
    </source>
</reference>
<keyword evidence="3 7" id="KW-0812">Transmembrane</keyword>
<evidence type="ECO:0000256" key="1">
    <source>
        <dbReference type="ARBA" id="ARBA00004651"/>
    </source>
</evidence>
<dbReference type="GO" id="GO:0005886">
    <property type="term" value="C:plasma membrane"/>
    <property type="evidence" value="ECO:0007669"/>
    <property type="project" value="UniProtKB-SubCell"/>
</dbReference>
<feature type="transmembrane region" description="Helical" evidence="7">
    <location>
        <begin position="231"/>
        <end position="258"/>
    </location>
</feature>
<feature type="compositionally biased region" description="Low complexity" evidence="6">
    <location>
        <begin position="51"/>
        <end position="60"/>
    </location>
</feature>
<evidence type="ECO:0000256" key="5">
    <source>
        <dbReference type="ARBA" id="ARBA00023136"/>
    </source>
</evidence>
<keyword evidence="4 7" id="KW-1133">Transmembrane helix</keyword>
<keyword evidence="5 7" id="KW-0472">Membrane</keyword>
<comment type="subcellular location">
    <subcellularLocation>
        <location evidence="1">Cell membrane</location>
        <topology evidence="1">Multi-pass membrane protein</topology>
    </subcellularLocation>
</comment>
<dbReference type="EMBL" id="LT607733">
    <property type="protein sequence ID" value="SCG18855.1"/>
    <property type="molecule type" value="Genomic_DNA"/>
</dbReference>
<feature type="region of interest" description="Disordered" evidence="6">
    <location>
        <begin position="42"/>
        <end position="64"/>
    </location>
</feature>
<feature type="transmembrane region" description="Helical" evidence="7">
    <location>
        <begin position="76"/>
        <end position="101"/>
    </location>
</feature>
<sequence length="262" mass="26612">MPRLTLVVGLVVAVALLAATLAAGRRPLRRLRALRRAPVGVHPAAPPRLPAGPGDAATDGARPRRRPDAIRVASGLGGVAVVVVVGGWPGVVAALPTTLLLDRLLRRIEPPAVRNRRLREAADLPLAADLLAAAMRAGAPVDRSVLAVAGALDGPLADRLARVGRLLRLGGGPEEAWAPLAAVPGADRLTAAVLRSANSGAALAGALTRLADDLRADRATAAEAAARRAGVLIVLPLGLCFLPAFILAGLVPVIVAVLGDVL</sequence>
<evidence type="ECO:0000313" key="10">
    <source>
        <dbReference type="Proteomes" id="UP000198251"/>
    </source>
</evidence>
<evidence type="ECO:0000259" key="8">
    <source>
        <dbReference type="Pfam" id="PF00482"/>
    </source>
</evidence>
<evidence type="ECO:0000256" key="2">
    <source>
        <dbReference type="ARBA" id="ARBA00022475"/>
    </source>
</evidence>
<evidence type="ECO:0000313" key="9">
    <source>
        <dbReference type="EMBL" id="SCG18855.1"/>
    </source>
</evidence>
<dbReference type="Gene3D" id="1.20.81.30">
    <property type="entry name" value="Type II secretion system (T2SS), domain F"/>
    <property type="match status" value="1"/>
</dbReference>
<dbReference type="Pfam" id="PF00482">
    <property type="entry name" value="T2SSF"/>
    <property type="match status" value="1"/>
</dbReference>
<dbReference type="GeneID" id="95804878"/>